<dbReference type="AlphaFoldDB" id="A0AAV7S174"/>
<name>A0AAV7S174_PLEWA</name>
<dbReference type="Proteomes" id="UP001066276">
    <property type="component" value="Chromosome 5"/>
</dbReference>
<evidence type="ECO:0000313" key="2">
    <source>
        <dbReference type="EMBL" id="KAJ1158781.1"/>
    </source>
</evidence>
<protein>
    <submittedName>
        <fullName evidence="2">Uncharacterized protein</fullName>
    </submittedName>
</protein>
<accession>A0AAV7S174</accession>
<evidence type="ECO:0000256" key="1">
    <source>
        <dbReference type="SAM" id="MobiDB-lite"/>
    </source>
</evidence>
<dbReference type="EMBL" id="JANPWB010000009">
    <property type="protein sequence ID" value="KAJ1158781.1"/>
    <property type="molecule type" value="Genomic_DNA"/>
</dbReference>
<comment type="caution">
    <text evidence="2">The sequence shown here is derived from an EMBL/GenBank/DDBJ whole genome shotgun (WGS) entry which is preliminary data.</text>
</comment>
<sequence>MPRQRRPNRGGRVASLQPQADRRDWLAERKKNHRGGPRRPSQCIEPPTLTEETRCDAPESPQHASVTEAPSRGWSRVLRARGRSARSAQHHPAPQVLTLAPQH</sequence>
<feature type="region of interest" description="Disordered" evidence="1">
    <location>
        <begin position="1"/>
        <end position="103"/>
    </location>
</feature>
<proteinExistence type="predicted"/>
<feature type="compositionally biased region" description="Basic and acidic residues" evidence="1">
    <location>
        <begin position="20"/>
        <end position="29"/>
    </location>
</feature>
<reference evidence="2" key="1">
    <citation type="journal article" date="2022" name="bioRxiv">
        <title>Sequencing and chromosome-scale assembly of the giantPleurodeles waltlgenome.</title>
        <authorList>
            <person name="Brown T."/>
            <person name="Elewa A."/>
            <person name="Iarovenko S."/>
            <person name="Subramanian E."/>
            <person name="Araus A.J."/>
            <person name="Petzold A."/>
            <person name="Susuki M."/>
            <person name="Suzuki K.-i.T."/>
            <person name="Hayashi T."/>
            <person name="Toyoda A."/>
            <person name="Oliveira C."/>
            <person name="Osipova E."/>
            <person name="Leigh N.D."/>
            <person name="Simon A."/>
            <person name="Yun M.H."/>
        </authorList>
    </citation>
    <scope>NUCLEOTIDE SEQUENCE</scope>
    <source>
        <strain evidence="2">20211129_DDA</strain>
        <tissue evidence="2">Liver</tissue>
    </source>
</reference>
<organism evidence="2 3">
    <name type="scientific">Pleurodeles waltl</name>
    <name type="common">Iberian ribbed newt</name>
    <dbReference type="NCBI Taxonomy" id="8319"/>
    <lineage>
        <taxon>Eukaryota</taxon>
        <taxon>Metazoa</taxon>
        <taxon>Chordata</taxon>
        <taxon>Craniata</taxon>
        <taxon>Vertebrata</taxon>
        <taxon>Euteleostomi</taxon>
        <taxon>Amphibia</taxon>
        <taxon>Batrachia</taxon>
        <taxon>Caudata</taxon>
        <taxon>Salamandroidea</taxon>
        <taxon>Salamandridae</taxon>
        <taxon>Pleurodelinae</taxon>
        <taxon>Pleurodeles</taxon>
    </lineage>
</organism>
<gene>
    <name evidence="2" type="ORF">NDU88_011454</name>
</gene>
<keyword evidence="3" id="KW-1185">Reference proteome</keyword>
<evidence type="ECO:0000313" key="3">
    <source>
        <dbReference type="Proteomes" id="UP001066276"/>
    </source>
</evidence>